<evidence type="ECO:0000256" key="1">
    <source>
        <dbReference type="SAM" id="MobiDB-lite"/>
    </source>
</evidence>
<organism evidence="2 3">
    <name type="scientific">Romanomermis culicivorax</name>
    <name type="common">Nematode worm</name>
    <dbReference type="NCBI Taxonomy" id="13658"/>
    <lineage>
        <taxon>Eukaryota</taxon>
        <taxon>Metazoa</taxon>
        <taxon>Ecdysozoa</taxon>
        <taxon>Nematoda</taxon>
        <taxon>Enoplea</taxon>
        <taxon>Dorylaimia</taxon>
        <taxon>Mermithida</taxon>
        <taxon>Mermithoidea</taxon>
        <taxon>Mermithidae</taxon>
        <taxon>Romanomermis</taxon>
    </lineage>
</organism>
<dbReference type="Proteomes" id="UP000887565">
    <property type="component" value="Unplaced"/>
</dbReference>
<dbReference type="WBParaSite" id="nRc.2.0.1.t34743-RA">
    <property type="protein sequence ID" value="nRc.2.0.1.t34743-RA"/>
    <property type="gene ID" value="nRc.2.0.1.g34743"/>
</dbReference>
<keyword evidence="2" id="KW-1185">Reference proteome</keyword>
<evidence type="ECO:0000313" key="3">
    <source>
        <dbReference type="WBParaSite" id="nRc.2.0.1.t34743-RA"/>
    </source>
</evidence>
<name>A0A915KA05_ROMCU</name>
<reference evidence="3" key="1">
    <citation type="submission" date="2022-11" db="UniProtKB">
        <authorList>
            <consortium name="WormBaseParasite"/>
        </authorList>
    </citation>
    <scope>IDENTIFICATION</scope>
</reference>
<dbReference type="AlphaFoldDB" id="A0A915KA05"/>
<protein>
    <submittedName>
        <fullName evidence="3">Uncharacterized protein</fullName>
    </submittedName>
</protein>
<proteinExistence type="predicted"/>
<sequence>MTYVQWLYQDEDQTFPHKQEQAKSFTIVEQLSNAVTKARSILNPTKAEIRTGEWPILVNQADPDTQPPRSPQLFNHHFDCGCSTDQSQDPYHHHSLSTDGRLQNLGPPPNKFISFQPQQLEPPRQRPPCTEMLLEQWIQQYDCEHKERKPQQCPEENLSSNREQSPRCLSQLQERYVNCFD</sequence>
<accession>A0A915KA05</accession>
<evidence type="ECO:0000313" key="2">
    <source>
        <dbReference type="Proteomes" id="UP000887565"/>
    </source>
</evidence>
<feature type="region of interest" description="Disordered" evidence="1">
    <location>
        <begin position="89"/>
        <end position="108"/>
    </location>
</feature>